<keyword evidence="2" id="KW-0274">FAD</keyword>
<evidence type="ECO:0000256" key="3">
    <source>
        <dbReference type="ARBA" id="ARBA00023002"/>
    </source>
</evidence>
<sequence>MIPFDFEYYCPSSIHDATKLFYDLDKEGKNPLYYGGGTEIITLSRLQQLSGQSMIDLKKIPECNVLEFHQNNLILGATLSLTKISESCSFPLLGNTVAMIADHTARNKITLGGNLAGKIIYKEAILPLLLADSTVVIGDINGIRQAPISQLFKEQLQLKKGEFIAQILTDENYTELPFCSVKRRKLERIDYPLITVAALKKDDCIQVAFSGLCPFPFRSSIMEAELNNKNIDIYERIDRALSHIPAPILNDIRGSQNYRIFTLKNMLYDALTELR</sequence>
<dbReference type="Gene3D" id="3.30.390.50">
    <property type="entry name" value="CO dehydrogenase flavoprotein, C-terminal domain"/>
    <property type="match status" value="1"/>
</dbReference>
<dbReference type="InterPro" id="IPR036318">
    <property type="entry name" value="FAD-bd_PCMH-like_sf"/>
</dbReference>
<dbReference type="InterPro" id="IPR016167">
    <property type="entry name" value="FAD-bd_PCMH_sub1"/>
</dbReference>
<proteinExistence type="predicted"/>
<accession>A0A9X6U5L0</accession>
<dbReference type="Proteomes" id="UP000220691">
    <property type="component" value="Unassembled WGS sequence"/>
</dbReference>
<dbReference type="Gene3D" id="3.30.465.10">
    <property type="match status" value="1"/>
</dbReference>
<dbReference type="SMART" id="SM01092">
    <property type="entry name" value="CO_deh_flav_C"/>
    <property type="match status" value="1"/>
</dbReference>
<dbReference type="EMBL" id="NUAN01000317">
    <property type="protein sequence ID" value="PEN78895.1"/>
    <property type="molecule type" value="Genomic_DNA"/>
</dbReference>
<protein>
    <submittedName>
        <fullName evidence="5">Xanthine dehydrogenase</fullName>
    </submittedName>
</protein>
<keyword evidence="1" id="KW-0285">Flavoprotein</keyword>
<dbReference type="PROSITE" id="PS51387">
    <property type="entry name" value="FAD_PCMH"/>
    <property type="match status" value="1"/>
</dbReference>
<feature type="domain" description="FAD-binding PCMH-type" evidence="4">
    <location>
        <begin position="1"/>
        <end position="183"/>
    </location>
</feature>
<dbReference type="InterPro" id="IPR005107">
    <property type="entry name" value="CO_DH_flav_C"/>
</dbReference>
<gene>
    <name evidence="5" type="ORF">CN553_30900</name>
</gene>
<dbReference type="SUPFAM" id="SSF56176">
    <property type="entry name" value="FAD-binding/transporter-associated domain-like"/>
    <property type="match status" value="1"/>
</dbReference>
<dbReference type="InterPro" id="IPR016166">
    <property type="entry name" value="FAD-bd_PCMH"/>
</dbReference>
<dbReference type="InterPro" id="IPR002346">
    <property type="entry name" value="Mopterin_DH_FAD-bd"/>
</dbReference>
<dbReference type="Gene3D" id="3.30.43.10">
    <property type="entry name" value="Uridine Diphospho-n-acetylenolpyruvylglucosamine Reductase, domain 2"/>
    <property type="match status" value="1"/>
</dbReference>
<dbReference type="InterPro" id="IPR051312">
    <property type="entry name" value="Diverse_Substr_Oxidored"/>
</dbReference>
<keyword evidence="3" id="KW-0560">Oxidoreductase</keyword>
<dbReference type="GO" id="GO:0071949">
    <property type="term" value="F:FAD binding"/>
    <property type="evidence" value="ECO:0007669"/>
    <property type="project" value="InterPro"/>
</dbReference>
<evidence type="ECO:0000256" key="1">
    <source>
        <dbReference type="ARBA" id="ARBA00022630"/>
    </source>
</evidence>
<dbReference type="GO" id="GO:0016491">
    <property type="term" value="F:oxidoreductase activity"/>
    <property type="evidence" value="ECO:0007669"/>
    <property type="project" value="UniProtKB-KW"/>
</dbReference>
<dbReference type="SUPFAM" id="SSF55447">
    <property type="entry name" value="CO dehydrogenase flavoprotein C-terminal domain-like"/>
    <property type="match status" value="1"/>
</dbReference>
<dbReference type="RefSeq" id="WP_098128078.1">
    <property type="nucleotide sequence ID" value="NZ_NUAN01000317.1"/>
</dbReference>
<organism evidence="5 6">
    <name type="scientific">Bacillus cereus</name>
    <dbReference type="NCBI Taxonomy" id="1396"/>
    <lineage>
        <taxon>Bacteria</taxon>
        <taxon>Bacillati</taxon>
        <taxon>Bacillota</taxon>
        <taxon>Bacilli</taxon>
        <taxon>Bacillales</taxon>
        <taxon>Bacillaceae</taxon>
        <taxon>Bacillus</taxon>
        <taxon>Bacillus cereus group</taxon>
    </lineage>
</organism>
<reference evidence="5 6" key="1">
    <citation type="submission" date="2017-09" db="EMBL/GenBank/DDBJ databases">
        <title>Large-scale bioinformatics analysis of Bacillus genomes uncovers conserved roles of natural products in bacterial physiology.</title>
        <authorList>
            <consortium name="Agbiome Team Llc"/>
            <person name="Bleich R.M."/>
            <person name="Kirk G.J."/>
            <person name="Santa Maria K.C."/>
            <person name="Allen S.E."/>
            <person name="Farag S."/>
            <person name="Shank E.A."/>
            <person name="Bowers A."/>
        </authorList>
    </citation>
    <scope>NUCLEOTIDE SEQUENCE [LARGE SCALE GENOMIC DNA]</scope>
    <source>
        <strain evidence="5 6">AFS027647</strain>
    </source>
</reference>
<evidence type="ECO:0000313" key="6">
    <source>
        <dbReference type="Proteomes" id="UP000220691"/>
    </source>
</evidence>
<evidence type="ECO:0000313" key="5">
    <source>
        <dbReference type="EMBL" id="PEN78895.1"/>
    </source>
</evidence>
<dbReference type="Pfam" id="PF00941">
    <property type="entry name" value="FAD_binding_5"/>
    <property type="match status" value="1"/>
</dbReference>
<evidence type="ECO:0000259" key="4">
    <source>
        <dbReference type="PROSITE" id="PS51387"/>
    </source>
</evidence>
<dbReference type="InterPro" id="IPR036683">
    <property type="entry name" value="CO_DH_flav_C_dom_sf"/>
</dbReference>
<dbReference type="PANTHER" id="PTHR42659">
    <property type="entry name" value="XANTHINE DEHYDROGENASE SUBUNIT C-RELATED"/>
    <property type="match status" value="1"/>
</dbReference>
<comment type="caution">
    <text evidence="5">The sequence shown here is derived from an EMBL/GenBank/DDBJ whole genome shotgun (WGS) entry which is preliminary data.</text>
</comment>
<dbReference type="PANTHER" id="PTHR42659:SF2">
    <property type="entry name" value="XANTHINE DEHYDROGENASE SUBUNIT C-RELATED"/>
    <property type="match status" value="1"/>
</dbReference>
<evidence type="ECO:0000256" key="2">
    <source>
        <dbReference type="ARBA" id="ARBA00022827"/>
    </source>
</evidence>
<dbReference type="AlphaFoldDB" id="A0A9X6U5L0"/>
<dbReference type="InterPro" id="IPR016169">
    <property type="entry name" value="FAD-bd_PCMH_sub2"/>
</dbReference>
<name>A0A9X6U5L0_BACCE</name>